<dbReference type="OrthoDB" id="2555434at2759"/>
<evidence type="ECO:0000313" key="3">
    <source>
        <dbReference type="Proteomes" id="UP000297245"/>
    </source>
</evidence>
<organism evidence="2 3">
    <name type="scientific">Dendrothele bispora (strain CBS 962.96)</name>
    <dbReference type="NCBI Taxonomy" id="1314807"/>
    <lineage>
        <taxon>Eukaryota</taxon>
        <taxon>Fungi</taxon>
        <taxon>Dikarya</taxon>
        <taxon>Basidiomycota</taxon>
        <taxon>Agaricomycotina</taxon>
        <taxon>Agaricomycetes</taxon>
        <taxon>Agaricomycetidae</taxon>
        <taxon>Agaricales</taxon>
        <taxon>Agaricales incertae sedis</taxon>
        <taxon>Dendrothele</taxon>
    </lineage>
</organism>
<evidence type="ECO:0000313" key="2">
    <source>
        <dbReference type="EMBL" id="THV03498.1"/>
    </source>
</evidence>
<dbReference type="PANTHER" id="PTHR38646:SF1">
    <property type="entry name" value="DUF202 DOMAIN-CONTAINING PROTEIN"/>
    <property type="match status" value="1"/>
</dbReference>
<dbReference type="PANTHER" id="PTHR38646">
    <property type="entry name" value="YALI0F00814P"/>
    <property type="match status" value="1"/>
</dbReference>
<accession>A0A4S8MKZ7</accession>
<keyword evidence="1" id="KW-0812">Transmembrane</keyword>
<name>A0A4S8MKZ7_DENBC</name>
<keyword evidence="1" id="KW-0472">Membrane</keyword>
<gene>
    <name evidence="2" type="ORF">K435DRAFT_827086</name>
</gene>
<protein>
    <recommendedName>
        <fullName evidence="4">DUF202 domain-containing protein</fullName>
    </recommendedName>
</protein>
<keyword evidence="1" id="KW-1133">Transmembrane helix</keyword>
<dbReference type="EMBL" id="ML179066">
    <property type="protein sequence ID" value="THV03498.1"/>
    <property type="molecule type" value="Genomic_DNA"/>
</dbReference>
<reference evidence="2 3" key="1">
    <citation type="journal article" date="2019" name="Nat. Ecol. Evol.">
        <title>Megaphylogeny resolves global patterns of mushroom evolution.</title>
        <authorList>
            <person name="Varga T."/>
            <person name="Krizsan K."/>
            <person name="Foldi C."/>
            <person name="Dima B."/>
            <person name="Sanchez-Garcia M."/>
            <person name="Sanchez-Ramirez S."/>
            <person name="Szollosi G.J."/>
            <person name="Szarkandi J.G."/>
            <person name="Papp V."/>
            <person name="Albert L."/>
            <person name="Andreopoulos W."/>
            <person name="Angelini C."/>
            <person name="Antonin V."/>
            <person name="Barry K.W."/>
            <person name="Bougher N.L."/>
            <person name="Buchanan P."/>
            <person name="Buyck B."/>
            <person name="Bense V."/>
            <person name="Catcheside P."/>
            <person name="Chovatia M."/>
            <person name="Cooper J."/>
            <person name="Damon W."/>
            <person name="Desjardin D."/>
            <person name="Finy P."/>
            <person name="Geml J."/>
            <person name="Haridas S."/>
            <person name="Hughes K."/>
            <person name="Justo A."/>
            <person name="Karasinski D."/>
            <person name="Kautmanova I."/>
            <person name="Kiss B."/>
            <person name="Kocsube S."/>
            <person name="Kotiranta H."/>
            <person name="LaButti K.M."/>
            <person name="Lechner B.E."/>
            <person name="Liimatainen K."/>
            <person name="Lipzen A."/>
            <person name="Lukacs Z."/>
            <person name="Mihaltcheva S."/>
            <person name="Morgado L.N."/>
            <person name="Niskanen T."/>
            <person name="Noordeloos M.E."/>
            <person name="Ohm R.A."/>
            <person name="Ortiz-Santana B."/>
            <person name="Ovrebo C."/>
            <person name="Racz N."/>
            <person name="Riley R."/>
            <person name="Savchenko A."/>
            <person name="Shiryaev A."/>
            <person name="Soop K."/>
            <person name="Spirin V."/>
            <person name="Szebenyi C."/>
            <person name="Tomsovsky M."/>
            <person name="Tulloss R.E."/>
            <person name="Uehling J."/>
            <person name="Grigoriev I.V."/>
            <person name="Vagvolgyi C."/>
            <person name="Papp T."/>
            <person name="Martin F.M."/>
            <person name="Miettinen O."/>
            <person name="Hibbett D.S."/>
            <person name="Nagy L.G."/>
        </authorList>
    </citation>
    <scope>NUCLEOTIDE SEQUENCE [LARGE SCALE GENOMIC DNA]</scope>
    <source>
        <strain evidence="2 3">CBS 962.96</strain>
    </source>
</reference>
<evidence type="ECO:0000256" key="1">
    <source>
        <dbReference type="SAM" id="Phobius"/>
    </source>
</evidence>
<evidence type="ECO:0008006" key="4">
    <source>
        <dbReference type="Google" id="ProtNLM"/>
    </source>
</evidence>
<keyword evidence="3" id="KW-1185">Reference proteome</keyword>
<proteinExistence type="predicted"/>
<feature type="transmembrane region" description="Helical" evidence="1">
    <location>
        <begin position="67"/>
        <end position="85"/>
    </location>
</feature>
<dbReference type="AlphaFoldDB" id="A0A4S8MKZ7"/>
<dbReference type="Proteomes" id="UP000297245">
    <property type="component" value="Unassembled WGS sequence"/>
</dbReference>
<feature type="transmembrane region" description="Helical" evidence="1">
    <location>
        <begin position="124"/>
        <end position="150"/>
    </location>
</feature>
<sequence length="152" mass="17420">MASTRSLLTRLRRGRHRADSYFPTDVNELIEIRARQRTFHGAYLRTALGNLGYALTILRLFNRRFYRIGLLFAVLGGVLFILAFLRDRHSRHDFADPREITSERSPRVIKTVGVKNPRIFGRPFITAGWIVIAVSIVVFSVEVGLLVLILKL</sequence>